<dbReference type="InterPro" id="IPR006295">
    <property type="entry name" value="DNA_primase_DnaG"/>
</dbReference>
<evidence type="ECO:0000259" key="16">
    <source>
        <dbReference type="PROSITE" id="PS50880"/>
    </source>
</evidence>
<feature type="zinc finger region" description="CHC2-type" evidence="12 14">
    <location>
        <begin position="42"/>
        <end position="66"/>
    </location>
</feature>
<dbReference type="SUPFAM" id="SSF57783">
    <property type="entry name" value="Zinc beta-ribbon"/>
    <property type="match status" value="1"/>
</dbReference>
<dbReference type="NCBIfam" id="TIGR01391">
    <property type="entry name" value="dnaG"/>
    <property type="match status" value="1"/>
</dbReference>
<dbReference type="PIRSF" id="PIRSF002811">
    <property type="entry name" value="DnaG"/>
    <property type="match status" value="1"/>
</dbReference>
<evidence type="ECO:0000256" key="15">
    <source>
        <dbReference type="SAM" id="Coils"/>
    </source>
</evidence>
<keyword evidence="10 12" id="KW-0238">DNA-binding</keyword>
<dbReference type="Pfam" id="PF13155">
    <property type="entry name" value="Toprim_2"/>
    <property type="match status" value="1"/>
</dbReference>
<dbReference type="GO" id="GO:0008270">
    <property type="term" value="F:zinc ion binding"/>
    <property type="evidence" value="ECO:0007669"/>
    <property type="project" value="UniProtKB-UniRule"/>
</dbReference>
<dbReference type="InterPro" id="IPR030846">
    <property type="entry name" value="DnaG_bac"/>
</dbReference>
<dbReference type="CDD" id="cd03364">
    <property type="entry name" value="TOPRIM_DnaG_primases"/>
    <property type="match status" value="1"/>
</dbReference>
<dbReference type="SUPFAM" id="SSF56731">
    <property type="entry name" value="DNA primase core"/>
    <property type="match status" value="1"/>
</dbReference>
<dbReference type="Proteomes" id="UP000199322">
    <property type="component" value="Unassembled WGS sequence"/>
</dbReference>
<keyword evidence="6 12" id="KW-0479">Metal-binding</keyword>
<keyword evidence="5 12" id="KW-0235">DNA replication</keyword>
<keyword evidence="11 12" id="KW-0804">Transcription</keyword>
<evidence type="ECO:0000256" key="3">
    <source>
        <dbReference type="ARBA" id="ARBA00022679"/>
    </source>
</evidence>
<keyword evidence="8 12" id="KW-0862">Zinc</keyword>
<dbReference type="Gene3D" id="3.90.580.10">
    <property type="entry name" value="Zinc finger, CHC2-type domain"/>
    <property type="match status" value="1"/>
</dbReference>
<dbReference type="FunFam" id="3.90.580.10:FF:000001">
    <property type="entry name" value="DNA primase"/>
    <property type="match status" value="1"/>
</dbReference>
<dbReference type="GO" id="GO:0003677">
    <property type="term" value="F:DNA binding"/>
    <property type="evidence" value="ECO:0007669"/>
    <property type="project" value="UniProtKB-KW"/>
</dbReference>
<feature type="coiled-coil region" evidence="15">
    <location>
        <begin position="533"/>
        <end position="560"/>
    </location>
</feature>
<evidence type="ECO:0000256" key="7">
    <source>
        <dbReference type="ARBA" id="ARBA00022771"/>
    </source>
</evidence>
<comment type="subunit">
    <text evidence="12">Monomer. Interacts with DnaB.</text>
</comment>
<dbReference type="InterPro" id="IPR034151">
    <property type="entry name" value="TOPRIM_DnaG_bac"/>
</dbReference>
<evidence type="ECO:0000256" key="13">
    <source>
        <dbReference type="PIRNR" id="PIRNR002811"/>
    </source>
</evidence>
<dbReference type="InterPro" id="IPR050219">
    <property type="entry name" value="DnaG_primase"/>
</dbReference>
<sequence length="582" mass="68197">MAEKYNNFRQITEKIKENLSIEDVLSSYINVKKAGKNYTALCPFHAEDTPSFYIFPETQTYHCFGCSAHGDVINFIKEYENLSFVDALKKAASLAGVKLDLDIKTKPKEIELNESYLKITHEKLLSLKKGHKVWRFLEKRGINENTVKEFELGFSSGNEVEKSLDDTLFETKMAVEMGLMNNGKEFFYNRLIIPIKDPKGMIVGFAGRAIDEDTKPKYVNSKENKFFKKSKILYLFDKSKKYIEENDMAIITEGFFDAIAMHNSGYKNTVAVLGSNLTKDHAFELMKKTNKVITMFDMDSAGEKATLSAIDTLFSKNFQIAVANYEAKDPDELIRKTGKKNLAEVLKKSYKFHEYIIDVNKKHYNLDNEFAMEQYLKEMARWYKKFETYKRYEIMDAFITKISKDFLKDKELIEKILREHSKRLRDSKVIIKQNTHSPQNIEKQIRYDLGKSFIYLWLKYPEYREKIMEIADEEMPENPLREFISLLKEGKKLPEILEASSDELSEIVSEIWKVDYSFNPERIMYELEKTFKKIKTNREIEKLKSNLKNEEDYTKRAELTKRIIKLYSKIKNNGGNNPYGQK</sequence>
<dbReference type="GO" id="GO:0005737">
    <property type="term" value="C:cytoplasm"/>
    <property type="evidence" value="ECO:0007669"/>
    <property type="project" value="TreeGrafter"/>
</dbReference>
<comment type="catalytic activity">
    <reaction evidence="12">
        <text>ssDNA + n NTP = ssDNA/pppN(pN)n-1 hybrid + (n-1) diphosphate.</text>
        <dbReference type="EC" id="2.7.7.101"/>
    </reaction>
</comment>
<evidence type="ECO:0000256" key="6">
    <source>
        <dbReference type="ARBA" id="ARBA00022723"/>
    </source>
</evidence>
<proteinExistence type="inferred from homology"/>
<accession>A0A1G6I1W1</accession>
<evidence type="ECO:0000256" key="8">
    <source>
        <dbReference type="ARBA" id="ARBA00022833"/>
    </source>
</evidence>
<dbReference type="InterPro" id="IPR036977">
    <property type="entry name" value="DNA_primase_Znf_CHC2"/>
</dbReference>
<dbReference type="Pfam" id="PF08275">
    <property type="entry name" value="DNAG_N"/>
    <property type="match status" value="1"/>
</dbReference>
<comment type="similarity">
    <text evidence="12 13">Belongs to the DnaG primase family.</text>
</comment>
<protein>
    <recommendedName>
        <fullName evidence="12 13">DNA primase</fullName>
        <ecNumber evidence="12">2.7.7.101</ecNumber>
    </recommendedName>
</protein>
<dbReference type="PROSITE" id="PS50880">
    <property type="entry name" value="TOPRIM"/>
    <property type="match status" value="1"/>
</dbReference>
<dbReference type="EMBL" id="FMYV01000001">
    <property type="protein sequence ID" value="SDC00430.1"/>
    <property type="molecule type" value="Genomic_DNA"/>
</dbReference>
<comment type="function">
    <text evidence="12 13">RNA polymerase that catalyzes the synthesis of short RNA molecules used as primers for DNA polymerase during DNA replication.</text>
</comment>
<dbReference type="RefSeq" id="WP_091401996.1">
    <property type="nucleotide sequence ID" value="NZ_FMYV01000001.1"/>
</dbReference>
<reference evidence="17 19" key="1">
    <citation type="submission" date="2016-10" db="EMBL/GenBank/DDBJ databases">
        <authorList>
            <person name="de Groot N.N."/>
        </authorList>
    </citation>
    <scope>NUCLEOTIDE SEQUENCE [LARGE SCALE GENOMIC DNA]</scope>
    <source>
        <strain evidence="17 19">WG14</strain>
    </source>
</reference>
<evidence type="ECO:0000256" key="10">
    <source>
        <dbReference type="ARBA" id="ARBA00023125"/>
    </source>
</evidence>
<comment type="domain">
    <text evidence="12">Contains an N-terminal zinc-binding domain, a central core domain that contains the primase activity, and a C-terminal DnaB-binding domain.</text>
</comment>
<evidence type="ECO:0000256" key="4">
    <source>
        <dbReference type="ARBA" id="ARBA00022695"/>
    </source>
</evidence>
<dbReference type="InterPro" id="IPR002694">
    <property type="entry name" value="Znf_CHC2"/>
</dbReference>
<dbReference type="EC" id="2.7.7.101" evidence="12"/>
<evidence type="ECO:0000256" key="14">
    <source>
        <dbReference type="PIRSR" id="PIRSR002811-1"/>
    </source>
</evidence>
<dbReference type="SMART" id="SM00400">
    <property type="entry name" value="ZnF_CHCC"/>
    <property type="match status" value="1"/>
</dbReference>
<dbReference type="Pfam" id="PF01807">
    <property type="entry name" value="Zn_ribbon_DnaG"/>
    <property type="match status" value="1"/>
</dbReference>
<evidence type="ECO:0000313" key="18">
    <source>
        <dbReference type="EMBL" id="TGG89059.1"/>
    </source>
</evidence>
<keyword evidence="19" id="KW-1185">Reference proteome</keyword>
<evidence type="ECO:0000256" key="1">
    <source>
        <dbReference type="ARBA" id="ARBA00022478"/>
    </source>
</evidence>
<evidence type="ECO:0000256" key="12">
    <source>
        <dbReference type="HAMAP-Rule" id="MF_00974"/>
    </source>
</evidence>
<evidence type="ECO:0000256" key="9">
    <source>
        <dbReference type="ARBA" id="ARBA00022842"/>
    </source>
</evidence>
<dbReference type="OrthoDB" id="9803773at2"/>
<organism evidence="17 19">
    <name type="scientific">Geotoga petraea</name>
    <dbReference type="NCBI Taxonomy" id="28234"/>
    <lineage>
        <taxon>Bacteria</taxon>
        <taxon>Thermotogati</taxon>
        <taxon>Thermotogota</taxon>
        <taxon>Thermotogae</taxon>
        <taxon>Petrotogales</taxon>
        <taxon>Petrotogaceae</taxon>
        <taxon>Geotoga</taxon>
    </lineage>
</organism>
<dbReference type="PANTHER" id="PTHR30313:SF2">
    <property type="entry name" value="DNA PRIMASE"/>
    <property type="match status" value="1"/>
</dbReference>
<evidence type="ECO:0000313" key="17">
    <source>
        <dbReference type="EMBL" id="SDC00430.1"/>
    </source>
</evidence>
<dbReference type="GO" id="GO:0003899">
    <property type="term" value="F:DNA-directed RNA polymerase activity"/>
    <property type="evidence" value="ECO:0007669"/>
    <property type="project" value="UniProtKB-UniRule"/>
</dbReference>
<dbReference type="HAMAP" id="MF_00974">
    <property type="entry name" value="DNA_primase_DnaG"/>
    <property type="match status" value="1"/>
</dbReference>
<keyword evidence="1 12" id="KW-0240">DNA-directed RNA polymerase</keyword>
<dbReference type="GO" id="GO:0006269">
    <property type="term" value="P:DNA replication, synthesis of primer"/>
    <property type="evidence" value="ECO:0007669"/>
    <property type="project" value="UniProtKB-UniRule"/>
</dbReference>
<evidence type="ECO:0000313" key="19">
    <source>
        <dbReference type="Proteomes" id="UP000199322"/>
    </source>
</evidence>
<comment type="cofactor">
    <cofactor evidence="12 13 14">
        <name>Zn(2+)</name>
        <dbReference type="ChEBI" id="CHEBI:29105"/>
    </cofactor>
    <text evidence="12 13 14">Binds 1 zinc ion per monomer.</text>
</comment>
<gene>
    <name evidence="12 18" type="primary">dnaG</name>
    <name evidence="18" type="ORF">E4650_02365</name>
    <name evidence="17" type="ORF">SAMN04488588_0214</name>
</gene>
<dbReference type="InterPro" id="IPR013264">
    <property type="entry name" value="DNAG_N"/>
</dbReference>
<evidence type="ECO:0000256" key="2">
    <source>
        <dbReference type="ARBA" id="ARBA00022515"/>
    </source>
</evidence>
<keyword evidence="2 12" id="KW-0639">Primosome</keyword>
<keyword evidence="9" id="KW-0460">Magnesium</keyword>
<dbReference type="STRING" id="28234.SAMN04488588_0214"/>
<reference evidence="18 20" key="2">
    <citation type="submission" date="2019-04" db="EMBL/GenBank/DDBJ databases">
        <title>Draft genome sequence data and analysis of a Fermenting Bacterium, Geotoga petraea strain HO-Geo1, isolated from heavy-oil petroleum reservoir in Russia.</title>
        <authorList>
            <person name="Grouzdev D.S."/>
            <person name="Semenova E.M."/>
            <person name="Sokolova D.S."/>
            <person name="Tourova T.P."/>
            <person name="Poltaraus A.B."/>
            <person name="Nazina T.N."/>
        </authorList>
    </citation>
    <scope>NUCLEOTIDE SEQUENCE [LARGE SCALE GENOMIC DNA]</scope>
    <source>
        <strain evidence="18 20">HO-Geo1</strain>
    </source>
</reference>
<dbReference type="GO" id="GO:1990077">
    <property type="term" value="C:primosome complex"/>
    <property type="evidence" value="ECO:0007669"/>
    <property type="project" value="UniProtKB-KW"/>
</dbReference>
<evidence type="ECO:0000256" key="11">
    <source>
        <dbReference type="ARBA" id="ARBA00023163"/>
    </source>
</evidence>
<keyword evidence="3 12" id="KW-0808">Transferase</keyword>
<dbReference type="SMART" id="SM00493">
    <property type="entry name" value="TOPRIM"/>
    <property type="match status" value="1"/>
</dbReference>
<dbReference type="Gene3D" id="3.40.1360.10">
    <property type="match status" value="1"/>
</dbReference>
<dbReference type="Gene3D" id="3.90.980.10">
    <property type="entry name" value="DNA primase, catalytic core, N-terminal domain"/>
    <property type="match status" value="1"/>
</dbReference>
<dbReference type="InterPro" id="IPR037068">
    <property type="entry name" value="DNA_primase_core_N_sf"/>
</dbReference>
<evidence type="ECO:0000313" key="20">
    <source>
        <dbReference type="Proteomes" id="UP000297288"/>
    </source>
</evidence>
<dbReference type="Proteomes" id="UP000297288">
    <property type="component" value="Unassembled WGS sequence"/>
</dbReference>
<keyword evidence="7 12" id="KW-0863">Zinc-finger</keyword>
<dbReference type="GO" id="GO:0000428">
    <property type="term" value="C:DNA-directed RNA polymerase complex"/>
    <property type="evidence" value="ECO:0007669"/>
    <property type="project" value="UniProtKB-KW"/>
</dbReference>
<evidence type="ECO:0000256" key="5">
    <source>
        <dbReference type="ARBA" id="ARBA00022705"/>
    </source>
</evidence>
<dbReference type="PANTHER" id="PTHR30313">
    <property type="entry name" value="DNA PRIMASE"/>
    <property type="match status" value="1"/>
</dbReference>
<feature type="domain" description="Toprim" evidence="16">
    <location>
        <begin position="247"/>
        <end position="330"/>
    </location>
</feature>
<keyword evidence="15" id="KW-0175">Coiled coil</keyword>
<name>A0A1G6I1W1_9BACT</name>
<dbReference type="AlphaFoldDB" id="A0A1G6I1W1"/>
<keyword evidence="4 12" id="KW-0548">Nucleotidyltransferase</keyword>
<dbReference type="EMBL" id="SRME01000001">
    <property type="protein sequence ID" value="TGG89059.1"/>
    <property type="molecule type" value="Genomic_DNA"/>
</dbReference>
<dbReference type="InterPro" id="IPR006171">
    <property type="entry name" value="TOPRIM_dom"/>
</dbReference>